<proteinExistence type="predicted"/>
<evidence type="ECO:0000313" key="1">
    <source>
        <dbReference type="EMBL" id="CEN45525.1"/>
    </source>
</evidence>
<evidence type="ECO:0000313" key="2">
    <source>
        <dbReference type="Proteomes" id="UP000045051"/>
    </source>
</evidence>
<gene>
    <name evidence="1" type="ORF">CCAND38_240070</name>
</gene>
<dbReference type="EMBL" id="CDOI01000134">
    <property type="protein sequence ID" value="CEN45525.1"/>
    <property type="molecule type" value="Genomic_DNA"/>
</dbReference>
<protein>
    <submittedName>
        <fullName evidence="1">Uncharacterized protein</fullName>
    </submittedName>
</protein>
<dbReference type="Proteomes" id="UP000045051">
    <property type="component" value="Unassembled WGS sequence"/>
</dbReference>
<name>A0A0B7HYE8_9FLAO</name>
<accession>A0A0B7HYE8</accession>
<keyword evidence="2" id="KW-1185">Reference proteome</keyword>
<dbReference type="AlphaFoldDB" id="A0A0B7HYE8"/>
<reference evidence="1 2" key="1">
    <citation type="submission" date="2015-01" db="EMBL/GenBank/DDBJ databases">
        <authorList>
            <person name="MANFREDI Pablo"/>
        </authorList>
    </citation>
    <scope>NUCLEOTIDE SEQUENCE [LARGE SCALE GENOMIC DNA]</scope>
    <source>
        <strain evidence="1 2">CcD38</strain>
    </source>
</reference>
<sequence length="51" mass="6066">MYQNEKSCTFTPRIIINQTAYEIKIFNIVRVCVQLVFNTFCTNGVSKRNRY</sequence>
<organism evidence="1 2">
    <name type="scientific">Capnocytophaga canis</name>
    <dbReference type="NCBI Taxonomy" id="1848903"/>
    <lineage>
        <taxon>Bacteria</taxon>
        <taxon>Pseudomonadati</taxon>
        <taxon>Bacteroidota</taxon>
        <taxon>Flavobacteriia</taxon>
        <taxon>Flavobacteriales</taxon>
        <taxon>Flavobacteriaceae</taxon>
        <taxon>Capnocytophaga</taxon>
    </lineage>
</organism>